<gene>
    <name evidence="9 12" type="primary">lspA</name>
    <name evidence="12" type="ORF">FZC35_00685</name>
</gene>
<evidence type="ECO:0000256" key="2">
    <source>
        <dbReference type="ARBA" id="ARBA00022475"/>
    </source>
</evidence>
<dbReference type="AlphaFoldDB" id="A0A5C0UF61"/>
<evidence type="ECO:0000256" key="4">
    <source>
        <dbReference type="ARBA" id="ARBA00022692"/>
    </source>
</evidence>
<comment type="catalytic activity">
    <reaction evidence="9 10">
        <text>Release of signal peptides from bacterial membrane prolipoproteins. Hydrolyzes -Xaa-Yaa-Zaa-|-(S,diacylglyceryl)Cys-, in which Xaa is hydrophobic (preferably Leu), and Yaa (Ala or Ser) and Zaa (Gly or Ala) have small, neutral side chains.</text>
        <dbReference type="EC" id="3.4.23.36"/>
    </reaction>
</comment>
<keyword evidence="13" id="KW-1185">Reference proteome</keyword>
<feature type="transmembrane region" description="Helical" evidence="9">
    <location>
        <begin position="91"/>
        <end position="110"/>
    </location>
</feature>
<dbReference type="PROSITE" id="PS00855">
    <property type="entry name" value="SPASE_II"/>
    <property type="match status" value="1"/>
</dbReference>
<dbReference type="EC" id="3.4.23.36" evidence="9"/>
<evidence type="ECO:0000313" key="13">
    <source>
        <dbReference type="Proteomes" id="UP000325155"/>
    </source>
</evidence>
<keyword evidence="6 9" id="KW-0378">Hydrolase</keyword>
<evidence type="ECO:0000256" key="3">
    <source>
        <dbReference type="ARBA" id="ARBA00022670"/>
    </source>
</evidence>
<dbReference type="Pfam" id="PF01252">
    <property type="entry name" value="Peptidase_A8"/>
    <property type="match status" value="1"/>
</dbReference>
<evidence type="ECO:0000256" key="5">
    <source>
        <dbReference type="ARBA" id="ARBA00022750"/>
    </source>
</evidence>
<accession>A0A5C0UF61</accession>
<dbReference type="GO" id="GO:0006508">
    <property type="term" value="P:proteolysis"/>
    <property type="evidence" value="ECO:0007669"/>
    <property type="project" value="UniProtKB-KW"/>
</dbReference>
<comment type="pathway">
    <text evidence="9">Protein modification; lipoprotein biosynthesis (signal peptide cleavage).</text>
</comment>
<sequence>MYNKFYMISKSFLTLFIVFADQMTKKFALQYSFKYGIYSLTSFLKILIKWNYGLSFSVCDSFHTRVLQFVMLSACILLSSMWHKAKIKSETIAYSLILGGGIGNLIDRIWHGAVLDFIYIHMKGFSFPVFNIADISITVGIMMIIWNNIMYKKR</sequence>
<dbReference type="Proteomes" id="UP000325155">
    <property type="component" value="Chromosome"/>
</dbReference>
<evidence type="ECO:0000256" key="10">
    <source>
        <dbReference type="RuleBase" id="RU000594"/>
    </source>
</evidence>
<keyword evidence="5 9" id="KW-0064">Aspartyl protease</keyword>
<organism evidence="12 13">
    <name type="scientific">Candidatus Cytomitobacter indipagum</name>
    <dbReference type="NCBI Taxonomy" id="2601575"/>
    <lineage>
        <taxon>Bacteria</taxon>
        <taxon>Pseudomonadati</taxon>
        <taxon>Pseudomonadota</taxon>
        <taxon>Alphaproteobacteria</taxon>
        <taxon>Holosporales</taxon>
        <taxon>Holosporaceae</taxon>
        <taxon>Candidatus Cytomitobacter</taxon>
    </lineage>
</organism>
<dbReference type="InterPro" id="IPR001872">
    <property type="entry name" value="Peptidase_A8"/>
</dbReference>
<evidence type="ECO:0000256" key="6">
    <source>
        <dbReference type="ARBA" id="ARBA00022801"/>
    </source>
</evidence>
<dbReference type="PANTHER" id="PTHR33695">
    <property type="entry name" value="LIPOPROTEIN SIGNAL PEPTIDASE"/>
    <property type="match status" value="1"/>
</dbReference>
<evidence type="ECO:0000256" key="7">
    <source>
        <dbReference type="ARBA" id="ARBA00022989"/>
    </source>
</evidence>
<comment type="subcellular location">
    <subcellularLocation>
        <location evidence="9">Cell membrane</location>
        <topology evidence="9">Multi-pass membrane protein</topology>
    </subcellularLocation>
</comment>
<dbReference type="KEGG" id="cip:FZC35_00685"/>
<evidence type="ECO:0000256" key="11">
    <source>
        <dbReference type="RuleBase" id="RU004181"/>
    </source>
</evidence>
<proteinExistence type="inferred from homology"/>
<comment type="function">
    <text evidence="9 10">This protein specifically catalyzes the removal of signal peptides from prolipoproteins.</text>
</comment>
<feature type="active site" evidence="9">
    <location>
        <position position="116"/>
    </location>
</feature>
<evidence type="ECO:0000313" key="12">
    <source>
        <dbReference type="EMBL" id="QEK37902.1"/>
    </source>
</evidence>
<dbReference type="HAMAP" id="MF_00161">
    <property type="entry name" value="LspA"/>
    <property type="match status" value="1"/>
</dbReference>
<evidence type="ECO:0000256" key="8">
    <source>
        <dbReference type="ARBA" id="ARBA00023136"/>
    </source>
</evidence>
<evidence type="ECO:0000256" key="9">
    <source>
        <dbReference type="HAMAP-Rule" id="MF_00161"/>
    </source>
</evidence>
<keyword evidence="4 9" id="KW-0812">Transmembrane</keyword>
<evidence type="ECO:0000256" key="1">
    <source>
        <dbReference type="ARBA" id="ARBA00006139"/>
    </source>
</evidence>
<keyword evidence="3 9" id="KW-0645">Protease</keyword>
<dbReference type="UniPathway" id="UPA00665"/>
<dbReference type="PRINTS" id="PR00781">
    <property type="entry name" value="LIPOSIGPTASE"/>
</dbReference>
<feature type="transmembrane region" description="Helical" evidence="9">
    <location>
        <begin position="52"/>
        <end position="79"/>
    </location>
</feature>
<dbReference type="GO" id="GO:0004190">
    <property type="term" value="F:aspartic-type endopeptidase activity"/>
    <property type="evidence" value="ECO:0007669"/>
    <property type="project" value="UniProtKB-UniRule"/>
</dbReference>
<comment type="caution">
    <text evidence="9">Lacks conserved residue(s) required for the propagation of feature annotation.</text>
</comment>
<keyword evidence="8 9" id="KW-0472">Membrane</keyword>
<dbReference type="EMBL" id="CP043315">
    <property type="protein sequence ID" value="QEK37902.1"/>
    <property type="molecule type" value="Genomic_DNA"/>
</dbReference>
<reference evidence="12 13" key="1">
    <citation type="submission" date="2019-08" db="EMBL/GenBank/DDBJ databases">
        <title>Highly reduced genomes of protist endosymbionts show evolutionary convergence.</title>
        <authorList>
            <person name="George E."/>
            <person name="Husnik F."/>
            <person name="Tashyreva D."/>
            <person name="Prokopchuk G."/>
            <person name="Horak A."/>
            <person name="Kwong W.K."/>
            <person name="Lukes J."/>
            <person name="Keeling P.J."/>
        </authorList>
    </citation>
    <scope>NUCLEOTIDE SEQUENCE [LARGE SCALE GENOMIC DNA]</scope>
    <source>
        <strain evidence="12">1605</strain>
    </source>
</reference>
<keyword evidence="7 9" id="KW-1133">Transmembrane helix</keyword>
<name>A0A5C0UF61_9PROT</name>
<comment type="similarity">
    <text evidence="1 9 11">Belongs to the peptidase A8 family.</text>
</comment>
<feature type="active site" evidence="9">
    <location>
        <position position="134"/>
    </location>
</feature>
<dbReference type="OrthoDB" id="9810259at2"/>
<keyword evidence="2 9" id="KW-1003">Cell membrane</keyword>
<dbReference type="GO" id="GO:0005886">
    <property type="term" value="C:plasma membrane"/>
    <property type="evidence" value="ECO:0007669"/>
    <property type="project" value="UniProtKB-SubCell"/>
</dbReference>
<dbReference type="NCBIfam" id="TIGR00077">
    <property type="entry name" value="lspA"/>
    <property type="match status" value="1"/>
</dbReference>
<dbReference type="PANTHER" id="PTHR33695:SF1">
    <property type="entry name" value="LIPOPROTEIN SIGNAL PEPTIDASE"/>
    <property type="match status" value="1"/>
</dbReference>
<feature type="transmembrane region" description="Helical" evidence="9">
    <location>
        <begin position="130"/>
        <end position="149"/>
    </location>
</feature>
<protein>
    <recommendedName>
        <fullName evidence="9">Lipoprotein signal peptidase</fullName>
        <ecNumber evidence="9">3.4.23.36</ecNumber>
    </recommendedName>
    <alternativeName>
        <fullName evidence="9">Prolipoprotein signal peptidase</fullName>
    </alternativeName>
    <alternativeName>
        <fullName evidence="9">Signal peptidase II</fullName>
        <shortName evidence="9">SPase II</shortName>
    </alternativeName>
</protein>